<evidence type="ECO:0000259" key="2">
    <source>
        <dbReference type="Pfam" id="PF02775"/>
    </source>
</evidence>
<comment type="caution">
    <text evidence="3">The sequence shown here is derived from an EMBL/GenBank/DDBJ whole genome shotgun (WGS) entry which is preliminary data.</text>
</comment>
<sequence>MTALHNGSTAQTIGSGIDLGLPTIGGLHGVPTTEAKQTAKDFTSDQEVRWCPGCGDYAVLAAVRSFLPTLKIRRENTVFVSGIGCSSRFPYYLDTYGMHSIHGRAPAIATGLAVSRPDLSVWVVTGDGDALSIGGNHLIHALRRNVNIKILLFNNRIYGLTKGQYSPTSEEGKVTKSTPMGSVDHPFNPISVALGAEATFVGRALDSDRKSLTAVLQAAAEHRGTALVEIFQDCPIFNDGSFDVLRKGDEAASRVIPLTHGEPIRFGPAGGPSDPDGLGTYAVVQEGFKLRVAKADEVDATQIVVHDAADHELAFALSRLSDQDLTHTVTGIFRNVDRTTYDDAARAQLQEARDRAQSKGGANLQAMLNGRDTWTVVG</sequence>
<dbReference type="InterPro" id="IPR051457">
    <property type="entry name" value="2-oxoacid:Fd_oxidoreductase"/>
</dbReference>
<name>A0ABU2N4N6_9PSEU</name>
<reference evidence="4" key="1">
    <citation type="submission" date="2023-07" db="EMBL/GenBank/DDBJ databases">
        <title>30 novel species of actinomycetes from the DSMZ collection.</title>
        <authorList>
            <person name="Nouioui I."/>
        </authorList>
    </citation>
    <scope>NUCLEOTIDE SEQUENCE [LARGE SCALE GENOMIC DNA]</scope>
    <source>
        <strain evidence="4">DSM 45834</strain>
    </source>
</reference>
<dbReference type="Proteomes" id="UP001183202">
    <property type="component" value="Unassembled WGS sequence"/>
</dbReference>
<evidence type="ECO:0000256" key="1">
    <source>
        <dbReference type="ARBA" id="ARBA00023002"/>
    </source>
</evidence>
<dbReference type="InterPro" id="IPR029061">
    <property type="entry name" value="THDP-binding"/>
</dbReference>
<dbReference type="RefSeq" id="WP_311554495.1">
    <property type="nucleotide sequence ID" value="NZ_JAVREJ010000002.1"/>
</dbReference>
<dbReference type="PANTHER" id="PTHR48084:SF4">
    <property type="entry name" value="2-OXOGLUTARATE OXIDOREDUCTASE SUBUNIT KORB"/>
    <property type="match status" value="1"/>
</dbReference>
<organism evidence="3 4">
    <name type="scientific">Pseudonocardia charpentierae</name>
    <dbReference type="NCBI Taxonomy" id="3075545"/>
    <lineage>
        <taxon>Bacteria</taxon>
        <taxon>Bacillati</taxon>
        <taxon>Actinomycetota</taxon>
        <taxon>Actinomycetes</taxon>
        <taxon>Pseudonocardiales</taxon>
        <taxon>Pseudonocardiaceae</taxon>
        <taxon>Pseudonocardia</taxon>
    </lineage>
</organism>
<evidence type="ECO:0000313" key="3">
    <source>
        <dbReference type="EMBL" id="MDT0348567.1"/>
    </source>
</evidence>
<dbReference type="SUPFAM" id="SSF52518">
    <property type="entry name" value="Thiamin diphosphate-binding fold (THDP-binding)"/>
    <property type="match status" value="1"/>
</dbReference>
<accession>A0ABU2N4N6</accession>
<dbReference type="Gene3D" id="3.40.50.970">
    <property type="match status" value="1"/>
</dbReference>
<dbReference type="InterPro" id="IPR011766">
    <property type="entry name" value="TPP_enzyme_TPP-bd"/>
</dbReference>
<evidence type="ECO:0000313" key="4">
    <source>
        <dbReference type="Proteomes" id="UP001183202"/>
    </source>
</evidence>
<dbReference type="EMBL" id="JAVREJ010000002">
    <property type="protein sequence ID" value="MDT0348567.1"/>
    <property type="molecule type" value="Genomic_DNA"/>
</dbReference>
<keyword evidence="4" id="KW-1185">Reference proteome</keyword>
<feature type="domain" description="Thiamine pyrophosphate enzyme TPP-binding" evidence="2">
    <location>
        <begin position="83"/>
        <end position="230"/>
    </location>
</feature>
<dbReference type="PANTHER" id="PTHR48084">
    <property type="entry name" value="2-OXOGLUTARATE OXIDOREDUCTASE SUBUNIT KORB-RELATED"/>
    <property type="match status" value="1"/>
</dbReference>
<proteinExistence type="predicted"/>
<keyword evidence="1" id="KW-0560">Oxidoreductase</keyword>
<dbReference type="CDD" id="cd03375">
    <property type="entry name" value="TPP_OGFOR"/>
    <property type="match status" value="1"/>
</dbReference>
<gene>
    <name evidence="3" type="ORF">RM445_03405</name>
</gene>
<dbReference type="Pfam" id="PF02775">
    <property type="entry name" value="TPP_enzyme_C"/>
    <property type="match status" value="1"/>
</dbReference>
<protein>
    <submittedName>
        <fullName evidence="3">2-oxoacid:ferredoxin oxidoreductase subunit beta</fullName>
    </submittedName>
</protein>